<dbReference type="PANTHER" id="PTHR38790">
    <property type="entry name" value="2EXR DOMAIN-CONTAINING PROTEIN-RELATED"/>
    <property type="match status" value="1"/>
</dbReference>
<gene>
    <name evidence="1" type="ORF">DNG_03187</name>
</gene>
<sequence>MPAHSSHSSSKAASLLNLPPEIRREIFIHLFRSTTLCMGPGCPARDPDDWEHRLAVPWTCRQIYSEATPLVLPNVRLYCRGNDAMMNTLTLIGPERISQLRHLILSHIPIGFRLDPSAEGLQDEDGGMRFFHAGSLLGLFPGLRLDLLEVFCGVGGGPYTGNQTTDCFGSLLEADGYRRLWMHATTGDSDAWIHTTSVEDTWREAIDRKFRPNTGSGWKIQIRLQSWEWDERERDSLWTSARDAGITLVQPVEQDDYNYGREDSEGHLCEEHADIIVDRGDGVDSSVKQGDDSVLKCIQLDEDGDTPESFKKASDALRKLFRENSWESIKAMDGYDDGTVNTWHEGDRAYYLMY</sequence>
<protein>
    <submittedName>
        <fullName evidence="1">Uncharacterized protein</fullName>
    </submittedName>
</protein>
<name>A0AAE8MUE1_9PEZI</name>
<accession>A0AAE8MUE1</accession>
<keyword evidence="2" id="KW-1185">Reference proteome</keyword>
<comment type="caution">
    <text evidence="1">The sequence shown here is derived from an EMBL/GenBank/DDBJ whole genome shotgun (WGS) entry which is preliminary data.</text>
</comment>
<evidence type="ECO:0000313" key="1">
    <source>
        <dbReference type="EMBL" id="SPO00342.1"/>
    </source>
</evidence>
<reference evidence="1" key="1">
    <citation type="submission" date="2018-03" db="EMBL/GenBank/DDBJ databases">
        <authorList>
            <person name="Guldener U."/>
        </authorList>
    </citation>
    <scope>NUCLEOTIDE SEQUENCE</scope>
</reference>
<dbReference type="EMBL" id="ONZQ02000003">
    <property type="protein sequence ID" value="SPO00342.1"/>
    <property type="molecule type" value="Genomic_DNA"/>
</dbReference>
<dbReference type="Proteomes" id="UP001187682">
    <property type="component" value="Unassembled WGS sequence"/>
</dbReference>
<dbReference type="AlphaFoldDB" id="A0AAE8MUE1"/>
<organism evidence="1 2">
    <name type="scientific">Cephalotrichum gorgonifer</name>
    <dbReference type="NCBI Taxonomy" id="2041049"/>
    <lineage>
        <taxon>Eukaryota</taxon>
        <taxon>Fungi</taxon>
        <taxon>Dikarya</taxon>
        <taxon>Ascomycota</taxon>
        <taxon>Pezizomycotina</taxon>
        <taxon>Sordariomycetes</taxon>
        <taxon>Hypocreomycetidae</taxon>
        <taxon>Microascales</taxon>
        <taxon>Microascaceae</taxon>
        <taxon>Cephalotrichum</taxon>
    </lineage>
</organism>
<evidence type="ECO:0000313" key="2">
    <source>
        <dbReference type="Proteomes" id="UP001187682"/>
    </source>
</evidence>
<proteinExistence type="predicted"/>